<keyword evidence="1" id="KW-1133">Transmembrane helix</keyword>
<dbReference type="SUPFAM" id="SSF56281">
    <property type="entry name" value="Metallo-hydrolase/oxidoreductase"/>
    <property type="match status" value="1"/>
</dbReference>
<feature type="transmembrane region" description="Helical" evidence="1">
    <location>
        <begin position="6"/>
        <end position="22"/>
    </location>
</feature>
<dbReference type="CDD" id="cd07731">
    <property type="entry name" value="ComA-like_MBL-fold"/>
    <property type="match status" value="1"/>
</dbReference>
<evidence type="ECO:0000256" key="1">
    <source>
        <dbReference type="SAM" id="Phobius"/>
    </source>
</evidence>
<accession>A0A1F6WPE8</accession>
<dbReference type="PANTHER" id="PTHR30619:SF1">
    <property type="entry name" value="RECOMBINATION PROTEIN 2"/>
    <property type="match status" value="1"/>
</dbReference>
<feature type="domain" description="Metallo-beta-lactamase" evidence="2">
    <location>
        <begin position="40"/>
        <end position="241"/>
    </location>
</feature>
<proteinExistence type="predicted"/>
<comment type="caution">
    <text evidence="3">The sequence shown here is derived from an EMBL/GenBank/DDBJ whole genome shotgun (WGS) entry which is preliminary data.</text>
</comment>
<dbReference type="Pfam" id="PF00753">
    <property type="entry name" value="Lactamase_B"/>
    <property type="match status" value="1"/>
</dbReference>
<name>A0A1F6WPE8_9BACT</name>
<dbReference type="PANTHER" id="PTHR30619">
    <property type="entry name" value="DNA INTERNALIZATION/COMPETENCE PROTEIN COMEC/REC2"/>
    <property type="match status" value="1"/>
</dbReference>
<dbReference type="Gene3D" id="3.60.15.10">
    <property type="entry name" value="Ribonuclease Z/Hydroxyacylglutathione hydrolase-like"/>
    <property type="match status" value="1"/>
</dbReference>
<evidence type="ECO:0000313" key="3">
    <source>
        <dbReference type="EMBL" id="OGI83782.1"/>
    </source>
</evidence>
<evidence type="ECO:0000259" key="2">
    <source>
        <dbReference type="SMART" id="SM00849"/>
    </source>
</evidence>
<dbReference type="STRING" id="1801764.A2903_01095"/>
<reference evidence="3 4" key="1">
    <citation type="journal article" date="2016" name="Nat. Commun.">
        <title>Thousands of microbial genomes shed light on interconnected biogeochemical processes in an aquifer system.</title>
        <authorList>
            <person name="Anantharaman K."/>
            <person name="Brown C.T."/>
            <person name="Hug L.A."/>
            <person name="Sharon I."/>
            <person name="Castelle C.J."/>
            <person name="Probst A.J."/>
            <person name="Thomas B.C."/>
            <person name="Singh A."/>
            <person name="Wilkins M.J."/>
            <person name="Karaoz U."/>
            <person name="Brodie E.L."/>
            <person name="Williams K.H."/>
            <person name="Hubbard S.S."/>
            <person name="Banfield J.F."/>
        </authorList>
    </citation>
    <scope>NUCLEOTIDE SEQUENCE [LARGE SCALE GENOMIC DNA]</scope>
</reference>
<keyword evidence="1" id="KW-0472">Membrane</keyword>
<dbReference type="InterPro" id="IPR035681">
    <property type="entry name" value="ComA-like_MBL"/>
</dbReference>
<evidence type="ECO:0000313" key="4">
    <source>
        <dbReference type="Proteomes" id="UP000178184"/>
    </source>
</evidence>
<dbReference type="Proteomes" id="UP000178184">
    <property type="component" value="Unassembled WGS sequence"/>
</dbReference>
<gene>
    <name evidence="3" type="ORF">A2903_01095</name>
</gene>
<organism evidence="3 4">
    <name type="scientific">Candidatus Nomurabacteria bacterium RIFCSPLOWO2_01_FULL_33_17</name>
    <dbReference type="NCBI Taxonomy" id="1801764"/>
    <lineage>
        <taxon>Bacteria</taxon>
        <taxon>Candidatus Nomuraibacteriota</taxon>
    </lineage>
</organism>
<dbReference type="InterPro" id="IPR052159">
    <property type="entry name" value="Competence_DNA_uptake"/>
</dbReference>
<dbReference type="InterPro" id="IPR001279">
    <property type="entry name" value="Metallo-B-lactamas"/>
</dbReference>
<dbReference type="EMBL" id="MFUO01000020">
    <property type="protein sequence ID" value="OGI83782.1"/>
    <property type="molecule type" value="Genomic_DNA"/>
</dbReference>
<keyword evidence="1" id="KW-0812">Transmembrane</keyword>
<dbReference type="SMART" id="SM00849">
    <property type="entry name" value="Lactamase_B"/>
    <property type="match status" value="1"/>
</dbReference>
<sequence length="285" mass="31889">MKRPKIIIFIFLIIILLIIFYSKKPATEIPLKIIMLDIGQGDAIYIETPNGKNMLIDSGRDRTITYELGNIIPAGKKNIDTIEISNPDLDHIGGIPFVMEKYSISQILSPGTNHDSLDSYKEIEKIAKDKKIPIIRAKQGTIFVLDSINNVTYKILWPENNVRNWEANASSMIGLLEYNGHKVLLTGDAPKEVEDQIVSKYKNELQNIDILKVGHHGSKTSTGGALAMLARPKYALISAGLKNYYGHPHKETLDILNSVNSKILLTATHGQITCKIWVKKEVECK</sequence>
<dbReference type="InterPro" id="IPR036866">
    <property type="entry name" value="RibonucZ/Hydroxyglut_hydro"/>
</dbReference>
<protein>
    <recommendedName>
        <fullName evidence="2">Metallo-beta-lactamase domain-containing protein</fullName>
    </recommendedName>
</protein>
<dbReference type="AlphaFoldDB" id="A0A1F6WPE8"/>